<proteinExistence type="predicted"/>
<reference evidence="2 3" key="1">
    <citation type="submission" date="2019-07" db="EMBL/GenBank/DDBJ databases">
        <title>Genome sequence of Acholeplasma laidlawii strain with increased resistance to erythromycin.</title>
        <authorList>
            <person name="Medvedeva E.S."/>
            <person name="Baranova N.B."/>
            <person name="Siniagina M.N."/>
            <person name="Mouzykantov A."/>
            <person name="Chernova O.A."/>
            <person name="Chernov V.M."/>
        </authorList>
    </citation>
    <scope>NUCLEOTIDE SEQUENCE [LARGE SCALE GENOMIC DNA]</scope>
    <source>
        <strain evidence="2 3">PG8REry</strain>
    </source>
</reference>
<feature type="transmembrane region" description="Helical" evidence="1">
    <location>
        <begin position="51"/>
        <end position="70"/>
    </location>
</feature>
<dbReference type="EMBL" id="VKID01000001">
    <property type="protein sequence ID" value="TRX99788.1"/>
    <property type="molecule type" value="Genomic_DNA"/>
</dbReference>
<accession>A0A553IHV5</accession>
<gene>
    <name evidence="2" type="ORF">FNV44_01760</name>
</gene>
<dbReference type="GeneID" id="41338929"/>
<name>A0A553IHV5_ACHLA</name>
<protein>
    <submittedName>
        <fullName evidence="2">Uncharacterized protein</fullName>
    </submittedName>
</protein>
<evidence type="ECO:0000256" key="1">
    <source>
        <dbReference type="SAM" id="Phobius"/>
    </source>
</evidence>
<sequence length="201" mass="23364">MELIKQKKLNKKYIFMMISTVIILLWLMIVIGLLAKIEYMILFSYAFSKDWFVYPVLALYLIAMGITLLFSEIKTLFKLLIGLFIGFVSIGLSFILLLGFTFGFANTIYEVPDTNMIIIRTDGIMDYYYDLYDVKSGVFAKSVADLNSHMYPFSIDKIESEFTENTLIIKVINHKSTFEVYLYMDVVNDSYILTDEVRILK</sequence>
<organism evidence="2 3">
    <name type="scientific">Acholeplasma laidlawii</name>
    <dbReference type="NCBI Taxonomy" id="2148"/>
    <lineage>
        <taxon>Bacteria</taxon>
        <taxon>Bacillati</taxon>
        <taxon>Mycoplasmatota</taxon>
        <taxon>Mollicutes</taxon>
        <taxon>Acholeplasmatales</taxon>
        <taxon>Acholeplasmataceae</taxon>
        <taxon>Acholeplasma</taxon>
    </lineage>
</organism>
<feature type="transmembrane region" description="Helical" evidence="1">
    <location>
        <begin position="79"/>
        <end position="105"/>
    </location>
</feature>
<keyword evidence="1" id="KW-0812">Transmembrane</keyword>
<evidence type="ECO:0000313" key="2">
    <source>
        <dbReference type="EMBL" id="TRX99788.1"/>
    </source>
</evidence>
<dbReference type="RefSeq" id="WP_012242716.1">
    <property type="nucleotide sequence ID" value="NZ_JACAOE010000001.1"/>
</dbReference>
<dbReference type="Proteomes" id="UP000315938">
    <property type="component" value="Unassembled WGS sequence"/>
</dbReference>
<evidence type="ECO:0000313" key="3">
    <source>
        <dbReference type="Proteomes" id="UP000315938"/>
    </source>
</evidence>
<keyword evidence="1" id="KW-0472">Membrane</keyword>
<comment type="caution">
    <text evidence="2">The sequence shown here is derived from an EMBL/GenBank/DDBJ whole genome shotgun (WGS) entry which is preliminary data.</text>
</comment>
<dbReference type="AlphaFoldDB" id="A0A553IHV5"/>
<keyword evidence="1" id="KW-1133">Transmembrane helix</keyword>
<feature type="transmembrane region" description="Helical" evidence="1">
    <location>
        <begin position="12"/>
        <end position="35"/>
    </location>
</feature>